<evidence type="ECO:0000259" key="12">
    <source>
        <dbReference type="PROSITE" id="PS51296"/>
    </source>
</evidence>
<dbReference type="GO" id="GO:0051537">
    <property type="term" value="F:2 iron, 2 sulfur cluster binding"/>
    <property type="evidence" value="ECO:0007669"/>
    <property type="project" value="UniProtKB-KW"/>
</dbReference>
<feature type="compositionally biased region" description="Low complexity" evidence="11">
    <location>
        <begin position="175"/>
        <end position="190"/>
    </location>
</feature>
<dbReference type="SUPFAM" id="SSF50022">
    <property type="entry name" value="ISP domain"/>
    <property type="match status" value="1"/>
</dbReference>
<dbReference type="Proteomes" id="UP000032304">
    <property type="component" value="Chromosome 5"/>
</dbReference>
<protein>
    <recommendedName>
        <fullName evidence="12">Rieske domain-containing protein</fullName>
    </recommendedName>
</protein>
<keyword evidence="10" id="KW-0175">Coiled coil</keyword>
<dbReference type="Gene3D" id="3.90.380.10">
    <property type="entry name" value="Naphthalene 1,2-dioxygenase Alpha Subunit, Chain A, domain 1"/>
    <property type="match status" value="1"/>
</dbReference>
<proteinExistence type="predicted"/>
<feature type="region of interest" description="Disordered" evidence="11">
    <location>
        <begin position="174"/>
        <end position="194"/>
    </location>
</feature>
<dbReference type="InterPro" id="IPR015881">
    <property type="entry name" value="ARHD_Rieske_2Fe_2S"/>
</dbReference>
<dbReference type="AlphaFoldDB" id="A0A0D2N9Q2"/>
<sequence length="569" mass="64996">MTAIATAGALSLPISLRRSCKFSSKKFQGIKRGFRVYAVFGEESSLEDKKSQWGTLFDVEDPRSKVPQCKGKFLDVYQALEVARYDIQYCDWRARQDLLTIMLLHEKVVEVLNPLAREYKSIGTMKRELAELQGELAQAHKQVHISEARVATALDKLAYMEELVNDKLLEDRNATGSDVASPSSSTSTESLEVKRKLPRKSLDVSGPVKPYHPRLKNFWYPVAFSTDLKDDTMVSYIQKYKFFIIQCCNLSTYSHSTLMSYYFSFQIPIDCFEEPWVLFRGKDRNPGCVQNTCAHRACPLHLGSVNEGRIQCPYHGWEYTTDGKCEKMPSTRLLNVKIRSLPCLEQEGMIWIWPGDDPPTPTLPSLQPPSGFVIHAEIVMELPIEHGLLLDNLLDLAHAPFTHTSTFAKGWTVPSLVKFLTPASGLQGYWDPYPIDMEFRPPCMVLSTIGISKPGKLEGQSTKECTTHLHQLHVCIPSSRNKTRLLYRMSLDFAPVLKHIPFMHYLWRHFAEQVLNEDLRLVIGQQERMINGANVWNLPVAYDKLGMRYRLWRNAVDQGDKQLPFSKPM</sequence>
<evidence type="ECO:0000256" key="1">
    <source>
        <dbReference type="ARBA" id="ARBA00004229"/>
    </source>
</evidence>
<dbReference type="Pfam" id="PF08417">
    <property type="entry name" value="PaO"/>
    <property type="match status" value="1"/>
</dbReference>
<keyword evidence="9" id="KW-0411">Iron-sulfur</keyword>
<dbReference type="Pfam" id="PF00355">
    <property type="entry name" value="Rieske"/>
    <property type="match status" value="1"/>
</dbReference>
<keyword evidence="5" id="KW-0479">Metal-binding</keyword>
<evidence type="ECO:0000256" key="10">
    <source>
        <dbReference type="SAM" id="Coils"/>
    </source>
</evidence>
<dbReference type="GO" id="GO:0010277">
    <property type="term" value="F:chlorophyllide a oxygenase activity"/>
    <property type="evidence" value="ECO:0007669"/>
    <property type="project" value="InterPro"/>
</dbReference>
<evidence type="ECO:0000256" key="7">
    <source>
        <dbReference type="ARBA" id="ARBA00023002"/>
    </source>
</evidence>
<dbReference type="GO" id="GO:0015995">
    <property type="term" value="P:chlorophyll biosynthetic process"/>
    <property type="evidence" value="ECO:0007669"/>
    <property type="project" value="TreeGrafter"/>
</dbReference>
<dbReference type="CDD" id="cd04337">
    <property type="entry name" value="Rieske_RO_Alpha_Cao"/>
    <property type="match status" value="1"/>
</dbReference>
<evidence type="ECO:0000256" key="11">
    <source>
        <dbReference type="SAM" id="MobiDB-lite"/>
    </source>
</evidence>
<feature type="coiled-coil region" evidence="10">
    <location>
        <begin position="122"/>
        <end position="149"/>
    </location>
</feature>
<evidence type="ECO:0000313" key="13">
    <source>
        <dbReference type="EMBL" id="KJB29212.1"/>
    </source>
</evidence>
<dbReference type="GO" id="GO:0009507">
    <property type="term" value="C:chloroplast"/>
    <property type="evidence" value="ECO:0007669"/>
    <property type="project" value="UniProtKB-SubCell"/>
</dbReference>
<dbReference type="InterPro" id="IPR017941">
    <property type="entry name" value="Rieske_2Fe-2S"/>
</dbReference>
<dbReference type="EMBL" id="CM001744">
    <property type="protein sequence ID" value="KJB29212.1"/>
    <property type="molecule type" value="Genomic_DNA"/>
</dbReference>
<dbReference type="Gene3D" id="2.102.10.10">
    <property type="entry name" value="Rieske [2Fe-2S] iron-sulphur domain"/>
    <property type="match status" value="1"/>
</dbReference>
<evidence type="ECO:0000256" key="3">
    <source>
        <dbReference type="ARBA" id="ARBA00022640"/>
    </source>
</evidence>
<dbReference type="PANTHER" id="PTHR21266">
    <property type="entry name" value="IRON-SULFUR DOMAIN CONTAINING PROTEIN"/>
    <property type="match status" value="1"/>
</dbReference>
<dbReference type="SUPFAM" id="SSF55961">
    <property type="entry name" value="Bet v1-like"/>
    <property type="match status" value="1"/>
</dbReference>
<dbReference type="GO" id="GO:0005506">
    <property type="term" value="F:iron ion binding"/>
    <property type="evidence" value="ECO:0007669"/>
    <property type="project" value="InterPro"/>
</dbReference>
<dbReference type="STRING" id="29730.A0A0D2N9Q2"/>
<comment type="subcellular location">
    <subcellularLocation>
        <location evidence="1">Plastid</location>
        <location evidence="1">Chloroplast</location>
    </subcellularLocation>
</comment>
<keyword evidence="2" id="KW-0150">Chloroplast</keyword>
<accession>A0A0D2N9Q2</accession>
<evidence type="ECO:0000256" key="9">
    <source>
        <dbReference type="ARBA" id="ARBA00023014"/>
    </source>
</evidence>
<keyword evidence="3" id="KW-0934">Plastid</keyword>
<dbReference type="InterPro" id="IPR050584">
    <property type="entry name" value="Cholesterol_7-desaturase"/>
</dbReference>
<organism evidence="13 14">
    <name type="scientific">Gossypium raimondii</name>
    <name type="common">Peruvian cotton</name>
    <name type="synonym">Gossypium klotzschianum subsp. raimondii</name>
    <dbReference type="NCBI Taxonomy" id="29730"/>
    <lineage>
        <taxon>Eukaryota</taxon>
        <taxon>Viridiplantae</taxon>
        <taxon>Streptophyta</taxon>
        <taxon>Embryophyta</taxon>
        <taxon>Tracheophyta</taxon>
        <taxon>Spermatophyta</taxon>
        <taxon>Magnoliopsida</taxon>
        <taxon>eudicotyledons</taxon>
        <taxon>Gunneridae</taxon>
        <taxon>Pentapetalae</taxon>
        <taxon>rosids</taxon>
        <taxon>malvids</taxon>
        <taxon>Malvales</taxon>
        <taxon>Malvaceae</taxon>
        <taxon>Malvoideae</taxon>
        <taxon>Gossypium</taxon>
    </lineage>
</organism>
<keyword evidence="6" id="KW-0809">Transit peptide</keyword>
<evidence type="ECO:0000256" key="6">
    <source>
        <dbReference type="ARBA" id="ARBA00022946"/>
    </source>
</evidence>
<evidence type="ECO:0000313" key="14">
    <source>
        <dbReference type="Proteomes" id="UP000032304"/>
    </source>
</evidence>
<name>A0A0D2N9Q2_GOSRA</name>
<evidence type="ECO:0000256" key="5">
    <source>
        <dbReference type="ARBA" id="ARBA00022723"/>
    </source>
</evidence>
<dbReference type="PROSITE" id="PS51296">
    <property type="entry name" value="RIESKE"/>
    <property type="match status" value="1"/>
</dbReference>
<dbReference type="Gramene" id="KJB29212">
    <property type="protein sequence ID" value="KJB29212"/>
    <property type="gene ID" value="B456_005G089400"/>
</dbReference>
<reference evidence="13 14" key="1">
    <citation type="journal article" date="2012" name="Nature">
        <title>Repeated polyploidization of Gossypium genomes and the evolution of spinnable cotton fibres.</title>
        <authorList>
            <person name="Paterson A.H."/>
            <person name="Wendel J.F."/>
            <person name="Gundlach H."/>
            <person name="Guo H."/>
            <person name="Jenkins J."/>
            <person name="Jin D."/>
            <person name="Llewellyn D."/>
            <person name="Showmaker K.C."/>
            <person name="Shu S."/>
            <person name="Udall J."/>
            <person name="Yoo M.J."/>
            <person name="Byers R."/>
            <person name="Chen W."/>
            <person name="Doron-Faigenboim A."/>
            <person name="Duke M.V."/>
            <person name="Gong L."/>
            <person name="Grimwood J."/>
            <person name="Grover C."/>
            <person name="Grupp K."/>
            <person name="Hu G."/>
            <person name="Lee T.H."/>
            <person name="Li J."/>
            <person name="Lin L."/>
            <person name="Liu T."/>
            <person name="Marler B.S."/>
            <person name="Page J.T."/>
            <person name="Roberts A.W."/>
            <person name="Romanel E."/>
            <person name="Sanders W.S."/>
            <person name="Szadkowski E."/>
            <person name="Tan X."/>
            <person name="Tang H."/>
            <person name="Xu C."/>
            <person name="Wang J."/>
            <person name="Wang Z."/>
            <person name="Zhang D."/>
            <person name="Zhang L."/>
            <person name="Ashrafi H."/>
            <person name="Bedon F."/>
            <person name="Bowers J.E."/>
            <person name="Brubaker C.L."/>
            <person name="Chee P.W."/>
            <person name="Das S."/>
            <person name="Gingle A.R."/>
            <person name="Haigler C.H."/>
            <person name="Harker D."/>
            <person name="Hoffmann L.V."/>
            <person name="Hovav R."/>
            <person name="Jones D.C."/>
            <person name="Lemke C."/>
            <person name="Mansoor S."/>
            <person name="ur Rahman M."/>
            <person name="Rainville L.N."/>
            <person name="Rambani A."/>
            <person name="Reddy U.K."/>
            <person name="Rong J.K."/>
            <person name="Saranga Y."/>
            <person name="Scheffler B.E."/>
            <person name="Scheffler J.A."/>
            <person name="Stelly D.M."/>
            <person name="Triplett B.A."/>
            <person name="Van Deynze A."/>
            <person name="Vaslin M.F."/>
            <person name="Waghmare V.N."/>
            <person name="Walford S.A."/>
            <person name="Wright R.J."/>
            <person name="Zaki E.A."/>
            <person name="Zhang T."/>
            <person name="Dennis E.S."/>
            <person name="Mayer K.F."/>
            <person name="Peterson D.G."/>
            <person name="Rokhsar D.S."/>
            <person name="Wang X."/>
            <person name="Schmutz J."/>
        </authorList>
    </citation>
    <scope>NUCLEOTIDE SEQUENCE [LARGE SCALE GENOMIC DNA]</scope>
</reference>
<dbReference type="eggNOG" id="ENOG502QS20">
    <property type="taxonomic scope" value="Eukaryota"/>
</dbReference>
<dbReference type="PANTHER" id="PTHR21266:SF19">
    <property type="entry name" value="CHLOROPHYLLIDE A OXYGENASE, CHLOROPLASTIC"/>
    <property type="match status" value="1"/>
</dbReference>
<gene>
    <name evidence="13" type="ORF">B456_005G089400</name>
</gene>
<keyword evidence="14" id="KW-1185">Reference proteome</keyword>
<dbReference type="PROSITE" id="PS00570">
    <property type="entry name" value="RING_HYDROXYL_ALPHA"/>
    <property type="match status" value="1"/>
</dbReference>
<evidence type="ECO:0000256" key="2">
    <source>
        <dbReference type="ARBA" id="ARBA00022528"/>
    </source>
</evidence>
<dbReference type="InterPro" id="IPR013626">
    <property type="entry name" value="PaO"/>
</dbReference>
<keyword evidence="7" id="KW-0560">Oxidoreductase</keyword>
<evidence type="ECO:0000256" key="8">
    <source>
        <dbReference type="ARBA" id="ARBA00023004"/>
    </source>
</evidence>
<keyword evidence="8" id="KW-0408">Iron</keyword>
<dbReference type="InterPro" id="IPR036922">
    <property type="entry name" value="Rieske_2Fe-2S_sf"/>
</dbReference>
<keyword evidence="4" id="KW-0001">2Fe-2S</keyword>
<feature type="domain" description="Rieske" evidence="12">
    <location>
        <begin position="267"/>
        <end position="352"/>
    </location>
</feature>
<evidence type="ECO:0000256" key="4">
    <source>
        <dbReference type="ARBA" id="ARBA00022714"/>
    </source>
</evidence>